<dbReference type="RefSeq" id="WP_091403537.1">
    <property type="nucleotide sequence ID" value="NZ_FMYV01000004.1"/>
</dbReference>
<accession>A0A1G6LUJ2</accession>
<dbReference type="InterPro" id="IPR008258">
    <property type="entry name" value="Transglycosylase_SLT_dom_1"/>
</dbReference>
<dbReference type="InterPro" id="IPR023346">
    <property type="entry name" value="Lysozyme-like_dom_sf"/>
</dbReference>
<feature type="domain" description="Transglycosylase SLT" evidence="1">
    <location>
        <begin position="11"/>
        <end position="127"/>
    </location>
</feature>
<evidence type="ECO:0000313" key="2">
    <source>
        <dbReference type="EMBL" id="SDC46869.1"/>
    </source>
</evidence>
<dbReference type="Pfam" id="PF01464">
    <property type="entry name" value="SLT"/>
    <property type="match status" value="1"/>
</dbReference>
<protein>
    <submittedName>
        <fullName evidence="2">Transglycosylase SLT domain-containing protein</fullName>
    </submittedName>
</protein>
<dbReference type="EMBL" id="FMYV01000004">
    <property type="protein sequence ID" value="SDC46869.1"/>
    <property type="molecule type" value="Genomic_DNA"/>
</dbReference>
<dbReference type="Proteomes" id="UP000199322">
    <property type="component" value="Unassembled WGS sequence"/>
</dbReference>
<sequence>MIDKEIFKLCKKFGSEYDVDPYLIFGIIKTESAGNEYADSGYARGLMQMSRIALKDIQKDLLHKYKYSDLFKPEINVEVGTIFLKKMITYWKKKYDENYLSISLAILSYAWGITNSIKWLKSVADNSQIDESIPEKKKYYNENVMFWMSFARERFNA</sequence>
<proteinExistence type="predicted"/>
<dbReference type="STRING" id="28234.SAMN04488588_1149"/>
<dbReference type="Gene3D" id="1.10.530.10">
    <property type="match status" value="1"/>
</dbReference>
<dbReference type="PANTHER" id="PTHR37423:SF2">
    <property type="entry name" value="MEMBRANE-BOUND LYTIC MUREIN TRANSGLYCOSYLASE C"/>
    <property type="match status" value="1"/>
</dbReference>
<evidence type="ECO:0000259" key="1">
    <source>
        <dbReference type="Pfam" id="PF01464"/>
    </source>
</evidence>
<name>A0A1G6LUJ2_9BACT</name>
<reference evidence="2 3" key="1">
    <citation type="submission" date="2016-10" db="EMBL/GenBank/DDBJ databases">
        <authorList>
            <person name="de Groot N.N."/>
        </authorList>
    </citation>
    <scope>NUCLEOTIDE SEQUENCE [LARGE SCALE GENOMIC DNA]</scope>
    <source>
        <strain evidence="2 3">WG14</strain>
    </source>
</reference>
<dbReference type="PANTHER" id="PTHR37423">
    <property type="entry name" value="SOLUBLE LYTIC MUREIN TRANSGLYCOSYLASE-RELATED"/>
    <property type="match status" value="1"/>
</dbReference>
<dbReference type="SUPFAM" id="SSF53955">
    <property type="entry name" value="Lysozyme-like"/>
    <property type="match status" value="1"/>
</dbReference>
<keyword evidence="3" id="KW-1185">Reference proteome</keyword>
<dbReference type="AlphaFoldDB" id="A0A1G6LUJ2"/>
<evidence type="ECO:0000313" key="3">
    <source>
        <dbReference type="Proteomes" id="UP000199322"/>
    </source>
</evidence>
<organism evidence="2 3">
    <name type="scientific">Geotoga petraea</name>
    <dbReference type="NCBI Taxonomy" id="28234"/>
    <lineage>
        <taxon>Bacteria</taxon>
        <taxon>Thermotogati</taxon>
        <taxon>Thermotogota</taxon>
        <taxon>Thermotogae</taxon>
        <taxon>Petrotogales</taxon>
        <taxon>Petrotogaceae</taxon>
        <taxon>Geotoga</taxon>
    </lineage>
</organism>
<gene>
    <name evidence="2" type="ORF">SAMN04488588_1149</name>
</gene>